<dbReference type="AlphaFoldDB" id="A0A931N9E2"/>
<dbReference type="Gene3D" id="3.40.30.10">
    <property type="entry name" value="Glutaredoxin"/>
    <property type="match status" value="1"/>
</dbReference>
<evidence type="ECO:0000313" key="2">
    <source>
        <dbReference type="EMBL" id="MBH9551268.1"/>
    </source>
</evidence>
<protein>
    <submittedName>
        <fullName evidence="2">Glutathione S-transferase</fullName>
    </submittedName>
</protein>
<evidence type="ECO:0000259" key="1">
    <source>
        <dbReference type="PROSITE" id="PS50404"/>
    </source>
</evidence>
<comment type="caution">
    <text evidence="2">The sequence shown here is derived from an EMBL/GenBank/DDBJ whole genome shotgun (WGS) entry which is preliminary data.</text>
</comment>
<dbReference type="Proteomes" id="UP000620139">
    <property type="component" value="Unassembled WGS sequence"/>
</dbReference>
<name>A0A931N9E2_9BURK</name>
<gene>
    <name evidence="2" type="ORF">I7X43_00280</name>
</gene>
<dbReference type="PROSITE" id="PS50404">
    <property type="entry name" value="GST_NTER"/>
    <property type="match status" value="1"/>
</dbReference>
<dbReference type="SUPFAM" id="SSF47616">
    <property type="entry name" value="GST C-terminal domain-like"/>
    <property type="match status" value="1"/>
</dbReference>
<dbReference type="Pfam" id="PF13409">
    <property type="entry name" value="GST_N_2"/>
    <property type="match status" value="1"/>
</dbReference>
<dbReference type="RefSeq" id="WP_198098890.1">
    <property type="nucleotide sequence ID" value="NZ_JAEDAL010000001.1"/>
</dbReference>
<proteinExistence type="predicted"/>
<dbReference type="SUPFAM" id="SSF52833">
    <property type="entry name" value="Thioredoxin-like"/>
    <property type="match status" value="1"/>
</dbReference>
<reference evidence="2" key="1">
    <citation type="submission" date="2020-12" db="EMBL/GenBank/DDBJ databases">
        <title>The genome sequence of Inhella sp. 4Y17.</title>
        <authorList>
            <person name="Liu Y."/>
        </authorList>
    </citation>
    <scope>NUCLEOTIDE SEQUENCE</scope>
    <source>
        <strain evidence="2">4Y10</strain>
    </source>
</reference>
<dbReference type="InterPro" id="IPR036249">
    <property type="entry name" value="Thioredoxin-like_sf"/>
</dbReference>
<dbReference type="Gene3D" id="1.20.1050.10">
    <property type="match status" value="1"/>
</dbReference>
<feature type="domain" description="GST N-terminal" evidence="1">
    <location>
        <begin position="1"/>
        <end position="81"/>
    </location>
</feature>
<dbReference type="InterPro" id="IPR036282">
    <property type="entry name" value="Glutathione-S-Trfase_C_sf"/>
</dbReference>
<accession>A0A931N9E2</accession>
<evidence type="ECO:0000313" key="3">
    <source>
        <dbReference type="Proteomes" id="UP000620139"/>
    </source>
</evidence>
<dbReference type="CDD" id="cd03057">
    <property type="entry name" value="GST_N_Beta"/>
    <property type="match status" value="1"/>
</dbReference>
<dbReference type="EMBL" id="JAEDAL010000001">
    <property type="protein sequence ID" value="MBH9551268.1"/>
    <property type="molecule type" value="Genomic_DNA"/>
</dbReference>
<organism evidence="2 3">
    <name type="scientific">Inhella gelatinilytica</name>
    <dbReference type="NCBI Taxonomy" id="2795030"/>
    <lineage>
        <taxon>Bacteria</taxon>
        <taxon>Pseudomonadati</taxon>
        <taxon>Pseudomonadota</taxon>
        <taxon>Betaproteobacteria</taxon>
        <taxon>Burkholderiales</taxon>
        <taxon>Sphaerotilaceae</taxon>
        <taxon>Inhella</taxon>
    </lineage>
</organism>
<keyword evidence="3" id="KW-1185">Reference proteome</keyword>
<sequence length="211" mass="22883">MHRLFGFQGAGSAAVEVALHWVGEPFENVAAASWAADSALEALREVNPLMQIPTLQWADGTVMSESAAILIELGLRYPASGLLPMAASERARVLRGLVFIAANCYSAISVSDYPERWLALPDEAAQANLRAGTRARLHAHWLVFADTFWDGDSAYLQGAQPGALDLLAGVVSKWSGTRSHLAVERPDFCALLQRVEQHPKVAPVFARHWAA</sequence>
<dbReference type="InterPro" id="IPR004045">
    <property type="entry name" value="Glutathione_S-Trfase_N"/>
</dbReference>